<keyword evidence="2" id="KW-1185">Reference proteome</keyword>
<proteinExistence type="predicted"/>
<sequence>MSVVDMLRDRLLAVDWQFGIDETREETKARIALFREFMRRSAPLAAGSGAQPAPWPFFDVAATIDAEVRAPEQAVAEVVAKVPRYPATAVRRTAVYALHYAALVDGGKAPDPSRDPFAPLVYMYELGGSFAPDHVGGIQIGVASFGVGQAADWLGQPAPAGLPAFPDLAGIRPG</sequence>
<gene>
    <name evidence="1" type="ORF">KDL01_01015</name>
</gene>
<organism evidence="1 2">
    <name type="scientific">Actinospica durhamensis</name>
    <dbReference type="NCBI Taxonomy" id="1508375"/>
    <lineage>
        <taxon>Bacteria</taxon>
        <taxon>Bacillati</taxon>
        <taxon>Actinomycetota</taxon>
        <taxon>Actinomycetes</taxon>
        <taxon>Catenulisporales</taxon>
        <taxon>Actinospicaceae</taxon>
        <taxon>Actinospica</taxon>
    </lineage>
</organism>
<evidence type="ECO:0000313" key="2">
    <source>
        <dbReference type="Proteomes" id="UP000675781"/>
    </source>
</evidence>
<comment type="caution">
    <text evidence="1">The sequence shown here is derived from an EMBL/GenBank/DDBJ whole genome shotgun (WGS) entry which is preliminary data.</text>
</comment>
<evidence type="ECO:0000313" key="1">
    <source>
        <dbReference type="EMBL" id="MBR7831818.1"/>
    </source>
</evidence>
<accession>A0A941EJ81</accession>
<reference evidence="1" key="1">
    <citation type="submission" date="2021-04" db="EMBL/GenBank/DDBJ databases">
        <title>Genome based classification of Actinospica acidithermotolerans sp. nov., an actinobacterium isolated from an Indonesian hot spring.</title>
        <authorList>
            <person name="Kusuma A.B."/>
            <person name="Putra K.E."/>
            <person name="Nafisah S."/>
            <person name="Loh J."/>
            <person name="Nouioui I."/>
            <person name="Goodfellow M."/>
        </authorList>
    </citation>
    <scope>NUCLEOTIDE SEQUENCE</scope>
    <source>
        <strain evidence="1">CSCA 57</strain>
    </source>
</reference>
<dbReference type="RefSeq" id="WP_212526352.1">
    <property type="nucleotide sequence ID" value="NZ_JAGSOG010000003.1"/>
</dbReference>
<protein>
    <submittedName>
        <fullName evidence="1">Uncharacterized protein</fullName>
    </submittedName>
</protein>
<name>A0A941EJ81_9ACTN</name>
<dbReference type="AlphaFoldDB" id="A0A941EJ81"/>
<dbReference type="Proteomes" id="UP000675781">
    <property type="component" value="Unassembled WGS sequence"/>
</dbReference>
<dbReference type="EMBL" id="JAGSOG010000003">
    <property type="protein sequence ID" value="MBR7831818.1"/>
    <property type="molecule type" value="Genomic_DNA"/>
</dbReference>